<dbReference type="InterPro" id="IPR017580">
    <property type="entry name" value="OHCU_decarboxylase-1"/>
</dbReference>
<dbReference type="EMBL" id="JBHLVZ010000028">
    <property type="protein sequence ID" value="MFC0386304.1"/>
    <property type="molecule type" value="Genomic_DNA"/>
</dbReference>
<dbReference type="Proteomes" id="UP001589789">
    <property type="component" value="Unassembled WGS sequence"/>
</dbReference>
<dbReference type="GO" id="GO:0051997">
    <property type="term" value="F:2-oxo-4-hydroxy-4-carboxy-5-ureidoimidazoline decarboxylase activity"/>
    <property type="evidence" value="ECO:0007669"/>
    <property type="project" value="UniProtKB-EC"/>
</dbReference>
<evidence type="ECO:0000313" key="8">
    <source>
        <dbReference type="EMBL" id="MFC0386304.1"/>
    </source>
</evidence>
<dbReference type="InterPro" id="IPR018020">
    <property type="entry name" value="OHCU_decarboxylase"/>
</dbReference>
<evidence type="ECO:0000313" key="9">
    <source>
        <dbReference type="Proteomes" id="UP001589789"/>
    </source>
</evidence>
<evidence type="ECO:0000256" key="6">
    <source>
        <dbReference type="ARBA" id="ARBA00023239"/>
    </source>
</evidence>
<dbReference type="InterPro" id="IPR036778">
    <property type="entry name" value="OHCU_decarboxylase_sf"/>
</dbReference>
<feature type="domain" description="Oxo-4-hydroxy-4-carboxy-5-ureidoimidazoline decarboxylase" evidence="7">
    <location>
        <begin position="10"/>
        <end position="163"/>
    </location>
</feature>
<comment type="caution">
    <text evidence="8">The sequence shown here is derived from an EMBL/GenBank/DDBJ whole genome shotgun (WGS) entry which is preliminary data.</text>
</comment>
<gene>
    <name evidence="8" type="primary">uraD</name>
    <name evidence="8" type="ORF">ACFFIC_12220</name>
</gene>
<reference evidence="8 9" key="1">
    <citation type="submission" date="2024-09" db="EMBL/GenBank/DDBJ databases">
        <authorList>
            <person name="Sun Q."/>
            <person name="Mori K."/>
        </authorList>
    </citation>
    <scope>NUCLEOTIDE SEQUENCE [LARGE SCALE GENOMIC DNA]</scope>
    <source>
        <strain evidence="8 9">CCM 7468</strain>
    </source>
</reference>
<name>A0ABV6IRQ9_9PROT</name>
<accession>A0ABV6IRQ9</accession>
<evidence type="ECO:0000256" key="1">
    <source>
        <dbReference type="ARBA" id="ARBA00001163"/>
    </source>
</evidence>
<evidence type="ECO:0000256" key="4">
    <source>
        <dbReference type="ARBA" id="ARBA00022631"/>
    </source>
</evidence>
<sequence>MGRPGLDELNGMAAGDFARALDGVFEHAPWVAARAAAGRPYGSVEALHAGLMAAVRAAGEEERRRFLNGHPELAAGALPAGLTEASRQEQGGAGLGDAAGAEEVSRLNAAYRARHGIPFMICLRRHTAADVLRRFRARLERGTAEERAAALDEVGHVSRLRLAARVAAPDATPPRGALVLRVEEPAPEMVLEAEGVAAGTWRVEGKARLLEGEAFRAGHYALRIAGAVLPFAIRDPGRDLCLRLLRGAEGWRLEA</sequence>
<dbReference type="Gene3D" id="1.10.3330.10">
    <property type="entry name" value="Oxo-4-hydroxy-4-carboxy-5-ureidoimidazoline decarboxylase"/>
    <property type="match status" value="1"/>
</dbReference>
<evidence type="ECO:0000256" key="5">
    <source>
        <dbReference type="ARBA" id="ARBA00022793"/>
    </source>
</evidence>
<protein>
    <recommendedName>
        <fullName evidence="3">2-oxo-4-hydroxy-4-carboxy-5-ureidoimidazoline decarboxylase</fullName>
        <ecNumber evidence="3">4.1.1.97</ecNumber>
    </recommendedName>
</protein>
<evidence type="ECO:0000256" key="2">
    <source>
        <dbReference type="ARBA" id="ARBA00004754"/>
    </source>
</evidence>
<dbReference type="EC" id="4.1.1.97" evidence="3"/>
<keyword evidence="9" id="KW-1185">Reference proteome</keyword>
<dbReference type="Pfam" id="PF09349">
    <property type="entry name" value="OHCU_decarbox"/>
    <property type="match status" value="1"/>
</dbReference>
<keyword evidence="4" id="KW-0659">Purine metabolism</keyword>
<keyword evidence="6 8" id="KW-0456">Lyase</keyword>
<comment type="pathway">
    <text evidence="2">Purine metabolism; urate degradation; (S)-allantoin from urate: step 3/3.</text>
</comment>
<proteinExistence type="predicted"/>
<dbReference type="RefSeq" id="WP_377050646.1">
    <property type="nucleotide sequence ID" value="NZ_JBHLVZ010000028.1"/>
</dbReference>
<dbReference type="PANTHER" id="PTHR43466:SF1">
    <property type="entry name" value="2-OXO-4-HYDROXY-4-CARBOXY-5-UREIDOIMIDAZOLINE DECARBOXYLASE-RELATED"/>
    <property type="match status" value="1"/>
</dbReference>
<dbReference type="SUPFAM" id="SSF158694">
    <property type="entry name" value="UraD-Like"/>
    <property type="match status" value="1"/>
</dbReference>
<evidence type="ECO:0000259" key="7">
    <source>
        <dbReference type="Pfam" id="PF09349"/>
    </source>
</evidence>
<dbReference type="PANTHER" id="PTHR43466">
    <property type="entry name" value="2-OXO-4-HYDROXY-4-CARBOXY-5-UREIDOIMIDAZOLINE DECARBOXYLASE-RELATED"/>
    <property type="match status" value="1"/>
</dbReference>
<keyword evidence="5" id="KW-0210">Decarboxylase</keyword>
<comment type="catalytic activity">
    <reaction evidence="1">
        <text>5-hydroxy-2-oxo-4-ureido-2,5-dihydro-1H-imidazole-5-carboxylate + H(+) = (S)-allantoin + CO2</text>
        <dbReference type="Rhea" id="RHEA:26301"/>
        <dbReference type="ChEBI" id="CHEBI:15378"/>
        <dbReference type="ChEBI" id="CHEBI:15678"/>
        <dbReference type="ChEBI" id="CHEBI:16526"/>
        <dbReference type="ChEBI" id="CHEBI:58639"/>
        <dbReference type="EC" id="4.1.1.97"/>
    </reaction>
</comment>
<evidence type="ECO:0000256" key="3">
    <source>
        <dbReference type="ARBA" id="ARBA00012257"/>
    </source>
</evidence>
<dbReference type="NCBIfam" id="TIGR03164">
    <property type="entry name" value="UHCUDC"/>
    <property type="match status" value="1"/>
</dbReference>
<organism evidence="8 9">
    <name type="scientific">Muricoccus vinaceus</name>
    <dbReference type="NCBI Taxonomy" id="424704"/>
    <lineage>
        <taxon>Bacteria</taxon>
        <taxon>Pseudomonadati</taxon>
        <taxon>Pseudomonadota</taxon>
        <taxon>Alphaproteobacteria</taxon>
        <taxon>Acetobacterales</taxon>
        <taxon>Roseomonadaceae</taxon>
        <taxon>Muricoccus</taxon>
    </lineage>
</organism>